<dbReference type="InterPro" id="IPR012340">
    <property type="entry name" value="NA-bd_OB-fold"/>
</dbReference>
<accession>A0A699T474</accession>
<evidence type="ECO:0000259" key="1">
    <source>
        <dbReference type="Pfam" id="PF01336"/>
    </source>
</evidence>
<reference evidence="2" key="1">
    <citation type="journal article" date="2019" name="Sci. Rep.">
        <title>Draft genome of Tanacetum cinerariifolium, the natural source of mosquito coil.</title>
        <authorList>
            <person name="Yamashiro T."/>
            <person name="Shiraishi A."/>
            <person name="Satake H."/>
            <person name="Nakayama K."/>
        </authorList>
    </citation>
    <scope>NUCLEOTIDE SEQUENCE</scope>
</reference>
<sequence length="58" mass="6640">MLRSHTNGELRQENVGQTVTLVGWVQRTRDKGGILWIDLRDRYGITQLALEDGVESEE</sequence>
<dbReference type="AlphaFoldDB" id="A0A699T474"/>
<dbReference type="Pfam" id="PF01336">
    <property type="entry name" value="tRNA_anti-codon"/>
    <property type="match status" value="1"/>
</dbReference>
<dbReference type="GO" id="GO:0003676">
    <property type="term" value="F:nucleic acid binding"/>
    <property type="evidence" value="ECO:0007669"/>
    <property type="project" value="InterPro"/>
</dbReference>
<organism evidence="2">
    <name type="scientific">Tanacetum cinerariifolium</name>
    <name type="common">Dalmatian daisy</name>
    <name type="synonym">Chrysanthemum cinerariifolium</name>
    <dbReference type="NCBI Taxonomy" id="118510"/>
    <lineage>
        <taxon>Eukaryota</taxon>
        <taxon>Viridiplantae</taxon>
        <taxon>Streptophyta</taxon>
        <taxon>Embryophyta</taxon>
        <taxon>Tracheophyta</taxon>
        <taxon>Spermatophyta</taxon>
        <taxon>Magnoliopsida</taxon>
        <taxon>eudicotyledons</taxon>
        <taxon>Gunneridae</taxon>
        <taxon>Pentapetalae</taxon>
        <taxon>asterids</taxon>
        <taxon>campanulids</taxon>
        <taxon>Asterales</taxon>
        <taxon>Asteraceae</taxon>
        <taxon>Asteroideae</taxon>
        <taxon>Anthemideae</taxon>
        <taxon>Anthemidinae</taxon>
        <taxon>Tanacetum</taxon>
    </lineage>
</organism>
<dbReference type="SUPFAM" id="SSF50249">
    <property type="entry name" value="Nucleic acid-binding proteins"/>
    <property type="match status" value="1"/>
</dbReference>
<evidence type="ECO:0000313" key="2">
    <source>
        <dbReference type="EMBL" id="GFD03736.1"/>
    </source>
</evidence>
<dbReference type="Gene3D" id="2.40.50.140">
    <property type="entry name" value="Nucleic acid-binding proteins"/>
    <property type="match status" value="1"/>
</dbReference>
<dbReference type="InterPro" id="IPR004365">
    <property type="entry name" value="NA-bd_OB_tRNA"/>
</dbReference>
<feature type="domain" description="OB" evidence="1">
    <location>
        <begin position="19"/>
        <end position="52"/>
    </location>
</feature>
<comment type="caution">
    <text evidence="2">The sequence shown here is derived from an EMBL/GenBank/DDBJ whole genome shotgun (WGS) entry which is preliminary data.</text>
</comment>
<gene>
    <name evidence="2" type="ORF">Tci_875705</name>
</gene>
<name>A0A699T474_TANCI</name>
<feature type="non-terminal residue" evidence="2">
    <location>
        <position position="58"/>
    </location>
</feature>
<protein>
    <recommendedName>
        <fullName evidence="1">OB domain-containing protein</fullName>
    </recommendedName>
</protein>
<dbReference type="EMBL" id="BKCJ011206920">
    <property type="protein sequence ID" value="GFD03736.1"/>
    <property type="molecule type" value="Genomic_DNA"/>
</dbReference>
<proteinExistence type="predicted"/>